<dbReference type="AlphaFoldDB" id="A0A484HJZ9"/>
<protein>
    <submittedName>
        <fullName evidence="1">Uncharacterized protein</fullName>
    </submittedName>
</protein>
<accession>A0A484HJZ9</accession>
<dbReference type="EMBL" id="CAACVI010000045">
    <property type="protein sequence ID" value="VEN74744.1"/>
    <property type="molecule type" value="Genomic_DNA"/>
</dbReference>
<organism evidence="1">
    <name type="scientific">uncultured Desulfobacteraceae bacterium</name>
    <dbReference type="NCBI Taxonomy" id="218296"/>
    <lineage>
        <taxon>Bacteria</taxon>
        <taxon>Pseudomonadati</taxon>
        <taxon>Thermodesulfobacteriota</taxon>
        <taxon>Desulfobacteria</taxon>
        <taxon>Desulfobacterales</taxon>
        <taxon>Desulfobacteraceae</taxon>
        <taxon>environmental samples</taxon>
    </lineage>
</organism>
<proteinExistence type="predicted"/>
<gene>
    <name evidence="1" type="ORF">EPICR_50019</name>
</gene>
<evidence type="ECO:0000313" key="1">
    <source>
        <dbReference type="EMBL" id="VEN74744.1"/>
    </source>
</evidence>
<sequence length="57" mass="6546">MSDSKEIKGKFKYEKDSKRYHRFKIETDEGIVGNIYVPKDSEGIPKKIILNNAANDS</sequence>
<reference evidence="1" key="1">
    <citation type="submission" date="2019-01" db="EMBL/GenBank/DDBJ databases">
        <authorList>
            <consortium name="Genoscope - CEA"/>
            <person name="William W."/>
        </authorList>
    </citation>
    <scope>NUCLEOTIDE SEQUENCE</scope>
    <source>
        <strain evidence="1">CR-1</strain>
    </source>
</reference>
<name>A0A484HJZ9_9BACT</name>